<dbReference type="GO" id="GO:0009089">
    <property type="term" value="P:lysine biosynthetic process via diaminopimelate"/>
    <property type="evidence" value="ECO:0007669"/>
    <property type="project" value="InterPro"/>
</dbReference>
<dbReference type="PANTHER" id="PTHR31689">
    <property type="entry name" value="DIAMINOPIMELATE EPIMERASE, CHLOROPLASTIC"/>
    <property type="match status" value="1"/>
</dbReference>
<evidence type="ECO:0000313" key="4">
    <source>
        <dbReference type="Proteomes" id="UP000216312"/>
    </source>
</evidence>
<sequence length="260" mass="28667">MDARKGVSVIRKFTSSGNTIVFIHKFPSIRATQLARTLLMPNMIGGDILCVYEISSPPQLSFYNPDGSEAEICGNSLICFGTILRDEGFTGLVKVYTKAGTKRIKIGDNSIEAEMLNLDHFSTEYIALHLDGGIIRGYYTESVGNPHFIMIGTTVPFEIAPRIEKAPCFKNRVNVNFVTRISKSFVLHRVWERGVGETLSCASGAVSSFALLYSKGLVNRSCVFMARGGFLTLQIISNTIWVKGVPTLISERHYDIADIA</sequence>
<name>A0A257LVI3_UNCW3</name>
<dbReference type="Proteomes" id="UP000216312">
    <property type="component" value="Unassembled WGS sequence"/>
</dbReference>
<dbReference type="SUPFAM" id="SSF54506">
    <property type="entry name" value="Diaminopimelate epimerase-like"/>
    <property type="match status" value="2"/>
</dbReference>
<evidence type="ECO:0008006" key="5">
    <source>
        <dbReference type="Google" id="ProtNLM"/>
    </source>
</evidence>
<evidence type="ECO:0000256" key="2">
    <source>
        <dbReference type="ARBA" id="ARBA00023235"/>
    </source>
</evidence>
<dbReference type="Pfam" id="PF01678">
    <property type="entry name" value="DAP_epimerase"/>
    <property type="match status" value="1"/>
</dbReference>
<gene>
    <name evidence="3" type="ORF">CGW93_03045</name>
</gene>
<dbReference type="InterPro" id="IPR001653">
    <property type="entry name" value="DAP_epimerase_DapF"/>
</dbReference>
<dbReference type="AlphaFoldDB" id="A0A257LVI3"/>
<dbReference type="GO" id="GO:0005829">
    <property type="term" value="C:cytosol"/>
    <property type="evidence" value="ECO:0007669"/>
    <property type="project" value="TreeGrafter"/>
</dbReference>
<protein>
    <recommendedName>
        <fullName evidence="5">Diaminopimelate epimerase</fullName>
    </recommendedName>
</protein>
<dbReference type="GO" id="GO:0008837">
    <property type="term" value="F:diaminopimelate epimerase activity"/>
    <property type="evidence" value="ECO:0007669"/>
    <property type="project" value="InterPro"/>
</dbReference>
<accession>A0A257LVI3</accession>
<dbReference type="PANTHER" id="PTHR31689:SF0">
    <property type="entry name" value="DIAMINOPIMELATE EPIMERASE"/>
    <property type="match status" value="1"/>
</dbReference>
<organism evidence="3 4">
    <name type="scientific">candidate division WOR-3 bacterium 4484_18</name>
    <dbReference type="NCBI Taxonomy" id="2020626"/>
    <lineage>
        <taxon>Bacteria</taxon>
        <taxon>Bacteria division WOR-3</taxon>
    </lineage>
</organism>
<evidence type="ECO:0000256" key="1">
    <source>
        <dbReference type="ARBA" id="ARBA00010219"/>
    </source>
</evidence>
<dbReference type="EMBL" id="NMUJ01000033">
    <property type="protein sequence ID" value="OYV02956.1"/>
    <property type="molecule type" value="Genomic_DNA"/>
</dbReference>
<evidence type="ECO:0000313" key="3">
    <source>
        <dbReference type="EMBL" id="OYV02956.1"/>
    </source>
</evidence>
<comment type="similarity">
    <text evidence="1">Belongs to the diaminopimelate epimerase family.</text>
</comment>
<reference evidence="4" key="1">
    <citation type="submission" date="2017-07" db="EMBL/GenBank/DDBJ databases">
        <title>Novel pathways for hydrocarbon cycling and metabolic interdependencies in hydrothermal sediment communities.</title>
        <authorList>
            <person name="Dombrowski N."/>
            <person name="Seitz K."/>
            <person name="Teske A."/>
            <person name="Baker B."/>
        </authorList>
    </citation>
    <scope>NUCLEOTIDE SEQUENCE [LARGE SCALE GENOMIC DNA]</scope>
</reference>
<dbReference type="Gene3D" id="3.10.310.10">
    <property type="entry name" value="Diaminopimelate Epimerase, Chain A, domain 1"/>
    <property type="match status" value="2"/>
</dbReference>
<proteinExistence type="inferred from homology"/>
<comment type="caution">
    <text evidence="3">The sequence shown here is derived from an EMBL/GenBank/DDBJ whole genome shotgun (WGS) entry which is preliminary data.</text>
</comment>
<keyword evidence="2" id="KW-0413">Isomerase</keyword>